<sequence length="301" mass="33921">MIDPRLLKTFCSLVDIGHFTRTAEQLFMTQSGVSQHIRKLEDQLQTRLLIRDARQFILTDAGQRLYRQGKSLLADMEHLAASVIDDPEYQGEVRVMSPGSVGLKLYPQLLIQQSQHPGLSIDYRFAPNREIEQAIAQRRIDLGFTSQPPHHEDVKSQPVAEEPLLLVIPKQADYAAVPQWQTLCDLGFIGHPDAEHHAGLLLQANYSSFEHVEQFIRRGFSNQISLILQPVSLGLGFTVLPSYAVEAFSEQDKIATFALNQPVSETLYQIEHRQSPLPKRVQTVATEIRQILSASALNVPR</sequence>
<dbReference type="GO" id="GO:0000976">
    <property type="term" value="F:transcription cis-regulatory region binding"/>
    <property type="evidence" value="ECO:0007669"/>
    <property type="project" value="TreeGrafter"/>
</dbReference>
<dbReference type="Gene3D" id="3.40.190.10">
    <property type="entry name" value="Periplasmic binding protein-like II"/>
    <property type="match status" value="2"/>
</dbReference>
<evidence type="ECO:0000256" key="2">
    <source>
        <dbReference type="ARBA" id="ARBA00023015"/>
    </source>
</evidence>
<dbReference type="RefSeq" id="WP_078320770.1">
    <property type="nucleotide sequence ID" value="NZ_FXTS01000011.1"/>
</dbReference>
<comment type="similarity">
    <text evidence="1">Belongs to the LysR transcriptional regulatory family.</text>
</comment>
<evidence type="ECO:0000313" key="6">
    <source>
        <dbReference type="EMBL" id="OOV85964.1"/>
    </source>
</evidence>
<dbReference type="STRING" id="966.BTA35_0215765"/>
<accession>A0A1T1H7X1</accession>
<dbReference type="SUPFAM" id="SSF46785">
    <property type="entry name" value="Winged helix' DNA-binding domain"/>
    <property type="match status" value="1"/>
</dbReference>
<feature type="domain" description="HTH lysR-type" evidence="5">
    <location>
        <begin position="2"/>
        <end position="59"/>
    </location>
</feature>
<dbReference type="InterPro" id="IPR036388">
    <property type="entry name" value="WH-like_DNA-bd_sf"/>
</dbReference>
<dbReference type="InterPro" id="IPR005119">
    <property type="entry name" value="LysR_subst-bd"/>
</dbReference>
<keyword evidence="4" id="KW-0804">Transcription</keyword>
<dbReference type="PANTHER" id="PTHR30126">
    <property type="entry name" value="HTH-TYPE TRANSCRIPTIONAL REGULATOR"/>
    <property type="match status" value="1"/>
</dbReference>
<dbReference type="PANTHER" id="PTHR30126:SF99">
    <property type="entry name" value="TRANSCRIPTIONAL REGULATOR LYSR FAMILY"/>
    <property type="match status" value="1"/>
</dbReference>
<gene>
    <name evidence="6" type="ORF">BTA35_0215765</name>
</gene>
<evidence type="ECO:0000256" key="3">
    <source>
        <dbReference type="ARBA" id="ARBA00023125"/>
    </source>
</evidence>
<dbReference type="FunFam" id="1.10.10.10:FF:000001">
    <property type="entry name" value="LysR family transcriptional regulator"/>
    <property type="match status" value="1"/>
</dbReference>
<organism evidence="6 7">
    <name type="scientific">Oceanospirillum linum</name>
    <dbReference type="NCBI Taxonomy" id="966"/>
    <lineage>
        <taxon>Bacteria</taxon>
        <taxon>Pseudomonadati</taxon>
        <taxon>Pseudomonadota</taxon>
        <taxon>Gammaproteobacteria</taxon>
        <taxon>Oceanospirillales</taxon>
        <taxon>Oceanospirillaceae</taxon>
        <taxon>Oceanospirillum</taxon>
    </lineage>
</organism>
<dbReference type="PRINTS" id="PR00039">
    <property type="entry name" value="HTHLYSR"/>
</dbReference>
<dbReference type="CDD" id="cd05466">
    <property type="entry name" value="PBP2_LTTR_substrate"/>
    <property type="match status" value="1"/>
</dbReference>
<dbReference type="Proteomes" id="UP000190064">
    <property type="component" value="Unassembled WGS sequence"/>
</dbReference>
<proteinExistence type="inferred from homology"/>
<keyword evidence="3" id="KW-0238">DNA-binding</keyword>
<dbReference type="Pfam" id="PF00126">
    <property type="entry name" value="HTH_1"/>
    <property type="match status" value="1"/>
</dbReference>
<protein>
    <submittedName>
        <fullName evidence="6">LysR family transcriptional regulator</fullName>
    </submittedName>
</protein>
<dbReference type="InterPro" id="IPR000847">
    <property type="entry name" value="LysR_HTH_N"/>
</dbReference>
<name>A0A1T1H7X1_OCELI</name>
<dbReference type="Pfam" id="PF03466">
    <property type="entry name" value="LysR_substrate"/>
    <property type="match status" value="1"/>
</dbReference>
<reference evidence="6" key="1">
    <citation type="submission" date="2017-02" db="EMBL/GenBank/DDBJ databases">
        <title>Draft Genome Sequence of the Salt Water Bacterium Oceanospirillum linum ATCC 11336.</title>
        <authorList>
            <person name="Trachtenberg A.M."/>
            <person name="Carney J.G."/>
            <person name="Linnane J.D."/>
            <person name="Rheaume B.A."/>
            <person name="Pitts N.L."/>
            <person name="Mykles D.L."/>
            <person name="Maclea K.S."/>
        </authorList>
    </citation>
    <scope>NUCLEOTIDE SEQUENCE [LARGE SCALE GENOMIC DNA]</scope>
    <source>
        <strain evidence="6">ATCC 11336</strain>
    </source>
</reference>
<keyword evidence="2" id="KW-0805">Transcription regulation</keyword>
<keyword evidence="7" id="KW-1185">Reference proteome</keyword>
<dbReference type="AlphaFoldDB" id="A0A1T1H7X1"/>
<dbReference type="Gene3D" id="1.10.10.10">
    <property type="entry name" value="Winged helix-like DNA-binding domain superfamily/Winged helix DNA-binding domain"/>
    <property type="match status" value="1"/>
</dbReference>
<evidence type="ECO:0000256" key="1">
    <source>
        <dbReference type="ARBA" id="ARBA00009437"/>
    </source>
</evidence>
<dbReference type="EMBL" id="MTSD02000010">
    <property type="protein sequence ID" value="OOV85964.1"/>
    <property type="molecule type" value="Genomic_DNA"/>
</dbReference>
<dbReference type="GO" id="GO:0003700">
    <property type="term" value="F:DNA-binding transcription factor activity"/>
    <property type="evidence" value="ECO:0007669"/>
    <property type="project" value="InterPro"/>
</dbReference>
<evidence type="ECO:0000256" key="4">
    <source>
        <dbReference type="ARBA" id="ARBA00023163"/>
    </source>
</evidence>
<evidence type="ECO:0000259" key="5">
    <source>
        <dbReference type="PROSITE" id="PS50931"/>
    </source>
</evidence>
<dbReference type="InterPro" id="IPR036390">
    <property type="entry name" value="WH_DNA-bd_sf"/>
</dbReference>
<evidence type="ECO:0000313" key="7">
    <source>
        <dbReference type="Proteomes" id="UP000190064"/>
    </source>
</evidence>
<comment type="caution">
    <text evidence="6">The sequence shown here is derived from an EMBL/GenBank/DDBJ whole genome shotgun (WGS) entry which is preliminary data.</text>
</comment>
<dbReference type="SUPFAM" id="SSF53850">
    <property type="entry name" value="Periplasmic binding protein-like II"/>
    <property type="match status" value="1"/>
</dbReference>
<dbReference type="PROSITE" id="PS50931">
    <property type="entry name" value="HTH_LYSR"/>
    <property type="match status" value="1"/>
</dbReference>